<evidence type="ECO:0000256" key="3">
    <source>
        <dbReference type="ARBA" id="ARBA00022728"/>
    </source>
</evidence>
<dbReference type="PROSITE" id="PS50128">
    <property type="entry name" value="SURP"/>
    <property type="match status" value="2"/>
</dbReference>
<reference evidence="9 10" key="1">
    <citation type="submission" date="2016-07" db="EMBL/GenBank/DDBJ databases">
        <title>Pervasive Adenine N6-methylation of Active Genes in Fungi.</title>
        <authorList>
            <consortium name="DOE Joint Genome Institute"/>
            <person name="Mondo S.J."/>
            <person name="Dannebaum R.O."/>
            <person name="Kuo R.C."/>
            <person name="Labutti K."/>
            <person name="Haridas S."/>
            <person name="Kuo A."/>
            <person name="Salamov A."/>
            <person name="Ahrendt S.R."/>
            <person name="Lipzen A."/>
            <person name="Sullivan W."/>
            <person name="Andreopoulos W.B."/>
            <person name="Clum A."/>
            <person name="Lindquist E."/>
            <person name="Daum C."/>
            <person name="Ramamoorthy G.K."/>
            <person name="Gryganskyi A."/>
            <person name="Culley D."/>
            <person name="Magnuson J.K."/>
            <person name="James T.Y."/>
            <person name="O'Malley M.A."/>
            <person name="Stajich J.E."/>
            <person name="Spatafora J.W."/>
            <person name="Visel A."/>
            <person name="Grigoriev I.V."/>
        </authorList>
    </citation>
    <scope>NUCLEOTIDE SEQUENCE [LARGE SCALE GENOMIC DNA]</scope>
    <source>
        <strain evidence="9 10">12-1054</strain>
    </source>
</reference>
<dbReference type="InterPro" id="IPR035967">
    <property type="entry name" value="SWAP/Surp_sf"/>
</dbReference>
<feature type="domain" description="SURP motif" evidence="8">
    <location>
        <begin position="25"/>
        <end position="67"/>
    </location>
</feature>
<accession>A0A1Y2EYE1</accession>
<keyword evidence="3" id="KW-0747">Spliceosome</keyword>
<evidence type="ECO:0000313" key="10">
    <source>
        <dbReference type="Proteomes" id="UP000193685"/>
    </source>
</evidence>
<dbReference type="FunFam" id="1.10.10.790:FF:000001">
    <property type="entry name" value="Splicing factor 3a, subunit 1"/>
    <property type="match status" value="1"/>
</dbReference>
<feature type="region of interest" description="Disordered" evidence="7">
    <location>
        <begin position="341"/>
        <end position="393"/>
    </location>
</feature>
<dbReference type="GO" id="GO:0071013">
    <property type="term" value="C:catalytic step 2 spliceosome"/>
    <property type="evidence" value="ECO:0007669"/>
    <property type="project" value="TreeGrafter"/>
</dbReference>
<feature type="compositionally biased region" description="Basic and acidic residues" evidence="7">
    <location>
        <begin position="379"/>
        <end position="393"/>
    </location>
</feature>
<dbReference type="SUPFAM" id="SSF109905">
    <property type="entry name" value="Surp module (SWAP domain)"/>
    <property type="match status" value="2"/>
</dbReference>
<sequence>MATTDLVIAAPSAGMILPPPEIRDLVEKTAPFVARNGATFEERLREKERGNMKFSFLNPLDPYHRYYALRLEECRAGKAASLPVKQEKESATTGRKTTSTGQQETASHQQQQKQDVKPRDFKFSATLPPISAQDLDVCRLTARFVAKNGRSLIATLSQREGRNFQFDFLRANHALYPYFNSLVQQYAQVFAPPPNIQQALAQAARDRQAVFDRCAGQEKDRLAYAAINWHAFSICETITFTDPELAGDVSLPPPVELAVLKKASLEQKKLMSELAVPSLALQSTPRLAIDAAPTAAPDAPVAATRKRKAPQTLLKCGRCGHLIPADEMEEHTRIELLDPRWKEQKARQEQKQSGTNLSLAEAAANIKRLQQQRGGGSEDSTKRAKQEIGPRRS</sequence>
<gene>
    <name evidence="9" type="ORF">BCR37DRAFT_371490</name>
</gene>
<dbReference type="InterPro" id="IPR045146">
    <property type="entry name" value="SF3A1"/>
</dbReference>
<feature type="region of interest" description="Disordered" evidence="7">
    <location>
        <begin position="80"/>
        <end position="119"/>
    </location>
</feature>
<name>A0A1Y2EYE1_PROLT</name>
<dbReference type="InterPro" id="IPR000061">
    <property type="entry name" value="Surp"/>
</dbReference>
<feature type="compositionally biased region" description="Basic and acidic residues" evidence="7">
    <location>
        <begin position="341"/>
        <end position="350"/>
    </location>
</feature>
<dbReference type="PANTHER" id="PTHR15316">
    <property type="entry name" value="SPLICEOSOME ASSOCIATED PROTEIN 114/SWAP SPLICING FACTOR-RELATED"/>
    <property type="match status" value="1"/>
</dbReference>
<dbReference type="AlphaFoldDB" id="A0A1Y2EYE1"/>
<evidence type="ECO:0000313" key="9">
    <source>
        <dbReference type="EMBL" id="ORY76613.1"/>
    </source>
</evidence>
<feature type="domain" description="SURP motif" evidence="8">
    <location>
        <begin position="137"/>
        <end position="179"/>
    </location>
</feature>
<dbReference type="GeneID" id="63784947"/>
<comment type="caution">
    <text evidence="9">The sequence shown here is derived from an EMBL/GenBank/DDBJ whole genome shotgun (WGS) entry which is preliminary data.</text>
</comment>
<dbReference type="STRING" id="56484.A0A1Y2EYE1"/>
<dbReference type="PANTHER" id="PTHR15316:SF1">
    <property type="entry name" value="SPLICING FACTOR 3A SUBUNIT 1"/>
    <property type="match status" value="1"/>
</dbReference>
<organism evidence="9 10">
    <name type="scientific">Protomyces lactucae-debilis</name>
    <dbReference type="NCBI Taxonomy" id="2754530"/>
    <lineage>
        <taxon>Eukaryota</taxon>
        <taxon>Fungi</taxon>
        <taxon>Dikarya</taxon>
        <taxon>Ascomycota</taxon>
        <taxon>Taphrinomycotina</taxon>
        <taxon>Taphrinomycetes</taxon>
        <taxon>Taphrinales</taxon>
        <taxon>Protomycetaceae</taxon>
        <taxon>Protomyces</taxon>
    </lineage>
</organism>
<dbReference type="OMA" id="HYASIDW"/>
<dbReference type="FunFam" id="1.10.10.790:FF:000002">
    <property type="entry name" value="Splicing factor 3A subunit 1"/>
    <property type="match status" value="1"/>
</dbReference>
<dbReference type="GO" id="GO:0071004">
    <property type="term" value="C:U2-type prespliceosome"/>
    <property type="evidence" value="ECO:0007669"/>
    <property type="project" value="TreeGrafter"/>
</dbReference>
<keyword evidence="4" id="KW-0677">Repeat</keyword>
<evidence type="ECO:0000256" key="4">
    <source>
        <dbReference type="ARBA" id="ARBA00022737"/>
    </source>
</evidence>
<comment type="subcellular location">
    <subcellularLocation>
        <location evidence="1">Nucleus</location>
    </subcellularLocation>
</comment>
<dbReference type="SMART" id="SM00648">
    <property type="entry name" value="SWAP"/>
    <property type="match status" value="2"/>
</dbReference>
<keyword evidence="5" id="KW-0508">mRNA splicing</keyword>
<feature type="compositionally biased region" description="Polar residues" evidence="7">
    <location>
        <begin position="91"/>
        <end position="113"/>
    </location>
</feature>
<dbReference type="Pfam" id="PF01805">
    <property type="entry name" value="Surp"/>
    <property type="match status" value="2"/>
</dbReference>
<evidence type="ECO:0000256" key="5">
    <source>
        <dbReference type="ARBA" id="ARBA00023187"/>
    </source>
</evidence>
<dbReference type="OrthoDB" id="447637at2759"/>
<dbReference type="Proteomes" id="UP000193685">
    <property type="component" value="Unassembled WGS sequence"/>
</dbReference>
<protein>
    <recommendedName>
        <fullName evidence="8">SURP motif domain-containing protein</fullName>
    </recommendedName>
</protein>
<dbReference type="GO" id="GO:0000381">
    <property type="term" value="P:regulation of alternative mRNA splicing, via spliceosome"/>
    <property type="evidence" value="ECO:0007669"/>
    <property type="project" value="TreeGrafter"/>
</dbReference>
<evidence type="ECO:0000256" key="6">
    <source>
        <dbReference type="ARBA" id="ARBA00023242"/>
    </source>
</evidence>
<evidence type="ECO:0000256" key="7">
    <source>
        <dbReference type="SAM" id="MobiDB-lite"/>
    </source>
</evidence>
<dbReference type="GO" id="GO:0045292">
    <property type="term" value="P:mRNA cis splicing, via spliceosome"/>
    <property type="evidence" value="ECO:0007669"/>
    <property type="project" value="InterPro"/>
</dbReference>
<dbReference type="Pfam" id="PF12230">
    <property type="entry name" value="PRP21_like_P"/>
    <property type="match status" value="2"/>
</dbReference>
<keyword evidence="10" id="KW-1185">Reference proteome</keyword>
<evidence type="ECO:0000256" key="1">
    <source>
        <dbReference type="ARBA" id="ARBA00004123"/>
    </source>
</evidence>
<dbReference type="RefSeq" id="XP_040722693.1">
    <property type="nucleotide sequence ID" value="XM_040868348.1"/>
</dbReference>
<evidence type="ECO:0000256" key="2">
    <source>
        <dbReference type="ARBA" id="ARBA00022664"/>
    </source>
</evidence>
<keyword evidence="2" id="KW-0507">mRNA processing</keyword>
<keyword evidence="6" id="KW-0539">Nucleus</keyword>
<proteinExistence type="predicted"/>
<dbReference type="GO" id="GO:0005686">
    <property type="term" value="C:U2 snRNP"/>
    <property type="evidence" value="ECO:0007669"/>
    <property type="project" value="TreeGrafter"/>
</dbReference>
<dbReference type="EMBL" id="MCFI01000022">
    <property type="protein sequence ID" value="ORY76613.1"/>
    <property type="molecule type" value="Genomic_DNA"/>
</dbReference>
<dbReference type="InterPro" id="IPR022030">
    <property type="entry name" value="SF3A1_dom"/>
</dbReference>
<evidence type="ECO:0000259" key="8">
    <source>
        <dbReference type="PROSITE" id="PS50128"/>
    </source>
</evidence>
<dbReference type="Gene3D" id="1.10.10.790">
    <property type="entry name" value="Surp module"/>
    <property type="match status" value="2"/>
</dbReference>
<dbReference type="GO" id="GO:0003723">
    <property type="term" value="F:RNA binding"/>
    <property type="evidence" value="ECO:0007669"/>
    <property type="project" value="InterPro"/>
</dbReference>